<dbReference type="SUPFAM" id="SSF47413">
    <property type="entry name" value="lambda repressor-like DNA-binding domains"/>
    <property type="match status" value="1"/>
</dbReference>
<dbReference type="Proteomes" id="UP001222800">
    <property type="component" value="Chromosome"/>
</dbReference>
<evidence type="ECO:0000259" key="4">
    <source>
        <dbReference type="PROSITE" id="PS50932"/>
    </source>
</evidence>
<accession>A0ABY8EFD6</accession>
<dbReference type="PROSITE" id="PS50932">
    <property type="entry name" value="HTH_LACI_2"/>
    <property type="match status" value="1"/>
</dbReference>
<organism evidence="5 6">
    <name type="scientific">Tepidibacter hydrothermalis</name>
    <dbReference type="NCBI Taxonomy" id="3036126"/>
    <lineage>
        <taxon>Bacteria</taxon>
        <taxon>Bacillati</taxon>
        <taxon>Bacillota</taxon>
        <taxon>Clostridia</taxon>
        <taxon>Peptostreptococcales</taxon>
        <taxon>Peptostreptococcaceae</taxon>
        <taxon>Tepidibacter</taxon>
    </lineage>
</organism>
<keyword evidence="6" id="KW-1185">Reference proteome</keyword>
<evidence type="ECO:0000256" key="3">
    <source>
        <dbReference type="ARBA" id="ARBA00023163"/>
    </source>
</evidence>
<dbReference type="EMBL" id="CP120733">
    <property type="protein sequence ID" value="WFD11663.1"/>
    <property type="molecule type" value="Genomic_DNA"/>
</dbReference>
<dbReference type="CDD" id="cd01392">
    <property type="entry name" value="HTH_LacI"/>
    <property type="match status" value="1"/>
</dbReference>
<dbReference type="Pfam" id="PF00532">
    <property type="entry name" value="Peripla_BP_1"/>
    <property type="match status" value="1"/>
</dbReference>
<dbReference type="InterPro" id="IPR010982">
    <property type="entry name" value="Lambda_DNA-bd_dom_sf"/>
</dbReference>
<keyword evidence="2 5" id="KW-0238">DNA-binding</keyword>
<dbReference type="PROSITE" id="PS00356">
    <property type="entry name" value="HTH_LACI_1"/>
    <property type="match status" value="1"/>
</dbReference>
<dbReference type="Pfam" id="PF00356">
    <property type="entry name" value="LacI"/>
    <property type="match status" value="1"/>
</dbReference>
<keyword evidence="3" id="KW-0804">Transcription</keyword>
<dbReference type="InterPro" id="IPR001761">
    <property type="entry name" value="Peripla_BP/Lac1_sug-bd_dom"/>
</dbReference>
<dbReference type="CDD" id="cd06267">
    <property type="entry name" value="PBP1_LacI_sugar_binding-like"/>
    <property type="match status" value="1"/>
</dbReference>
<keyword evidence="1" id="KW-0805">Transcription regulation</keyword>
<dbReference type="PANTHER" id="PTHR30146">
    <property type="entry name" value="LACI-RELATED TRANSCRIPTIONAL REPRESSOR"/>
    <property type="match status" value="1"/>
</dbReference>
<dbReference type="RefSeq" id="WP_277733774.1">
    <property type="nucleotide sequence ID" value="NZ_CP120733.1"/>
</dbReference>
<dbReference type="InterPro" id="IPR028082">
    <property type="entry name" value="Peripla_BP_I"/>
</dbReference>
<feature type="domain" description="HTH lacI-type" evidence="4">
    <location>
        <begin position="3"/>
        <end position="57"/>
    </location>
</feature>
<dbReference type="GO" id="GO:0003677">
    <property type="term" value="F:DNA binding"/>
    <property type="evidence" value="ECO:0007669"/>
    <property type="project" value="UniProtKB-KW"/>
</dbReference>
<reference evidence="5 6" key="1">
    <citation type="submission" date="2023-03" db="EMBL/GenBank/DDBJ databases">
        <title>Complete genome sequence of Tepidibacter sp. SWIR-1, isolated from a deep-sea hydrothermal vent.</title>
        <authorList>
            <person name="Li X."/>
        </authorList>
    </citation>
    <scope>NUCLEOTIDE SEQUENCE [LARGE SCALE GENOMIC DNA]</scope>
    <source>
        <strain evidence="5 6">SWIR-1</strain>
    </source>
</reference>
<sequence length="340" mass="38296">MAITIKDIAKKAQVSRTTVSRVLNDSGYVKEETRKKVMDVIKELNYTPSAIARSLSTSKTNTIGIIVPEINNPFFGEIIKGISQIADENNLNIILCNTDDKRDKELKALKLLKEQRIEGIIITPTYAEDHFSSEYLNTLEHIGIPIILLDGYVKYSEFSGIFIDHIKGAYDATRALINAGHKKIAIINGKQNYTITKDRFKGYVKALNENNIIIEDKYVFYGDFDYESSYEITKKILSMEDRPSAIFVTSNMMILGTIKALYEQNINIPKDMAIIGFDKLDLVNILGMNISSVNGPTIEMGKAGMKMLIDKLNNVSQNDEIKRRIIVPELVLKGSEKFIP</sequence>
<proteinExistence type="predicted"/>
<evidence type="ECO:0000313" key="5">
    <source>
        <dbReference type="EMBL" id="WFD11663.1"/>
    </source>
</evidence>
<name>A0ABY8EFD6_9FIRM</name>
<evidence type="ECO:0000313" key="6">
    <source>
        <dbReference type="Proteomes" id="UP001222800"/>
    </source>
</evidence>
<dbReference type="Gene3D" id="3.40.50.2300">
    <property type="match status" value="2"/>
</dbReference>
<protein>
    <submittedName>
        <fullName evidence="5">LacI family DNA-binding transcriptional regulator</fullName>
    </submittedName>
</protein>
<dbReference type="PANTHER" id="PTHR30146:SF109">
    <property type="entry name" value="HTH-TYPE TRANSCRIPTIONAL REGULATOR GALS"/>
    <property type="match status" value="1"/>
</dbReference>
<dbReference type="SUPFAM" id="SSF53822">
    <property type="entry name" value="Periplasmic binding protein-like I"/>
    <property type="match status" value="1"/>
</dbReference>
<evidence type="ECO:0000256" key="1">
    <source>
        <dbReference type="ARBA" id="ARBA00023015"/>
    </source>
</evidence>
<evidence type="ECO:0000256" key="2">
    <source>
        <dbReference type="ARBA" id="ARBA00023125"/>
    </source>
</evidence>
<dbReference type="InterPro" id="IPR000843">
    <property type="entry name" value="HTH_LacI"/>
</dbReference>
<dbReference type="Gene3D" id="1.10.260.40">
    <property type="entry name" value="lambda repressor-like DNA-binding domains"/>
    <property type="match status" value="1"/>
</dbReference>
<gene>
    <name evidence="5" type="ORF">P4S50_06195</name>
</gene>
<dbReference type="SMART" id="SM00354">
    <property type="entry name" value="HTH_LACI"/>
    <property type="match status" value="1"/>
</dbReference>
<dbReference type="PRINTS" id="PR00036">
    <property type="entry name" value="HTHLACI"/>
</dbReference>